<dbReference type="Proteomes" id="UP000639772">
    <property type="component" value="Unassembled WGS sequence"/>
</dbReference>
<dbReference type="EMBL" id="JADCNM010000002">
    <property type="protein sequence ID" value="KAG0494044.1"/>
    <property type="molecule type" value="Genomic_DNA"/>
</dbReference>
<dbReference type="AlphaFoldDB" id="A0A835RM08"/>
<sequence length="89" mass="9810">MHPGLIPHVQGGLVHSEPASFIALPPTAVERNCLSPVTRPTLEYINDDPTLLSVSARSFDTHCVREQTTISLFANETQRPRGKEMGCLR</sequence>
<gene>
    <name evidence="2" type="ORF">HPP92_005038</name>
    <name evidence="1" type="ORF">HPP92_005427</name>
</gene>
<evidence type="ECO:0000313" key="4">
    <source>
        <dbReference type="Proteomes" id="UP000639772"/>
    </source>
</evidence>
<dbReference type="Proteomes" id="UP000636800">
    <property type="component" value="Chromosome 2"/>
</dbReference>
<evidence type="ECO:0000313" key="1">
    <source>
        <dbReference type="EMBL" id="KAG0492029.1"/>
    </source>
</evidence>
<accession>A0A835RM08</accession>
<organism evidence="2 4">
    <name type="scientific">Vanilla planifolia</name>
    <name type="common">Vanilla</name>
    <dbReference type="NCBI Taxonomy" id="51239"/>
    <lineage>
        <taxon>Eukaryota</taxon>
        <taxon>Viridiplantae</taxon>
        <taxon>Streptophyta</taxon>
        <taxon>Embryophyta</taxon>
        <taxon>Tracheophyta</taxon>
        <taxon>Spermatophyta</taxon>
        <taxon>Magnoliopsida</taxon>
        <taxon>Liliopsida</taxon>
        <taxon>Asparagales</taxon>
        <taxon>Orchidaceae</taxon>
        <taxon>Vanilloideae</taxon>
        <taxon>Vanilleae</taxon>
        <taxon>Vanilla</taxon>
    </lineage>
</organism>
<evidence type="ECO:0000313" key="3">
    <source>
        <dbReference type="Proteomes" id="UP000636800"/>
    </source>
</evidence>
<proteinExistence type="predicted"/>
<name>A0A835RM08_VANPL</name>
<evidence type="ECO:0000313" key="2">
    <source>
        <dbReference type="EMBL" id="KAG0494044.1"/>
    </source>
</evidence>
<keyword evidence="3" id="KW-1185">Reference proteome</keyword>
<reference evidence="3 4" key="1">
    <citation type="journal article" date="2020" name="Nat. Food">
        <title>A phased Vanilla planifolia genome enables genetic improvement of flavour and production.</title>
        <authorList>
            <person name="Hasing T."/>
            <person name="Tang H."/>
            <person name="Brym M."/>
            <person name="Khazi F."/>
            <person name="Huang T."/>
            <person name="Chambers A.H."/>
        </authorList>
    </citation>
    <scope>NUCLEOTIDE SEQUENCE [LARGE SCALE GENOMIC DNA]</scope>
    <source>
        <tissue evidence="2">Leaf</tissue>
    </source>
</reference>
<dbReference type="EMBL" id="JADCNL010000002">
    <property type="protein sequence ID" value="KAG0492029.1"/>
    <property type="molecule type" value="Genomic_DNA"/>
</dbReference>
<comment type="caution">
    <text evidence="2">The sequence shown here is derived from an EMBL/GenBank/DDBJ whole genome shotgun (WGS) entry which is preliminary data.</text>
</comment>
<protein>
    <submittedName>
        <fullName evidence="2">Uncharacterized protein</fullName>
    </submittedName>
</protein>